<reference evidence="7 8" key="1">
    <citation type="submission" date="2016-10" db="EMBL/GenBank/DDBJ databases">
        <authorList>
            <person name="de Groot N.N."/>
        </authorList>
    </citation>
    <scope>NUCLEOTIDE SEQUENCE [LARGE SCALE GENOMIC DNA]</scope>
    <source>
        <strain evidence="7 8">DSM 14858</strain>
    </source>
</reference>
<feature type="compositionally biased region" description="Basic and acidic residues" evidence="5">
    <location>
        <begin position="76"/>
        <end position="95"/>
    </location>
</feature>
<dbReference type="GO" id="GO:0016020">
    <property type="term" value="C:membrane"/>
    <property type="evidence" value="ECO:0007669"/>
    <property type="project" value="UniProtKB-SubCell"/>
</dbReference>
<proteinExistence type="predicted"/>
<sequence>MARSTRKSKDASPSETQVTDVTAEDTPAAADVTDTTEGASAKGAETAKRATAKAAKVEDAIILGNDSATGNDASADGEKPQDVSAKDTETPHDIEPEGTIPPVTDTETNGDDGTSDASATSRIETPQDTEAETAIAVVPAPETVRGSGFVPLLLGGILAGAIGFAAAFFLVPASGPPILETERIDALAAEVEALKAADAPPITDLAPIERAQADLTARLDTMTARLDSLETRDPSTVAVAPDEAVDASTAEVEALRAEIGQLTGTNQALGEDIQTLRGDVEALRTGLEPRIAAVETGLAEANSLAASVEDQASALARETARTQIRLALQSGAPFAEPLAVLGDPPAALAENAETGVPSQSDLIAEFPDLSRAALRTARTTEAAGVGSLFRNAFNPRSLEPQQGSDPDAVLSRAEAAVREGDLETALTEIEALPAEVQAVLQDWTTRARARAAALAAADDYLQDG</sequence>
<evidence type="ECO:0000256" key="4">
    <source>
        <dbReference type="ARBA" id="ARBA00023136"/>
    </source>
</evidence>
<feature type="compositionally biased region" description="Polar residues" evidence="5">
    <location>
        <begin position="115"/>
        <end position="128"/>
    </location>
</feature>
<keyword evidence="4 6" id="KW-0472">Membrane</keyword>
<dbReference type="Proteomes" id="UP000199283">
    <property type="component" value="Unassembled WGS sequence"/>
</dbReference>
<dbReference type="InterPro" id="IPR019133">
    <property type="entry name" value="MIC60"/>
</dbReference>
<accession>A0A1H7HX74</accession>
<dbReference type="AlphaFoldDB" id="A0A1H7HX74"/>
<organism evidence="7 8">
    <name type="scientific">Jannaschia helgolandensis</name>
    <dbReference type="NCBI Taxonomy" id="188906"/>
    <lineage>
        <taxon>Bacteria</taxon>
        <taxon>Pseudomonadati</taxon>
        <taxon>Pseudomonadota</taxon>
        <taxon>Alphaproteobacteria</taxon>
        <taxon>Rhodobacterales</taxon>
        <taxon>Roseobacteraceae</taxon>
        <taxon>Jannaschia</taxon>
    </lineage>
</organism>
<dbReference type="Pfam" id="PF09731">
    <property type="entry name" value="Mitofilin"/>
    <property type="match status" value="1"/>
</dbReference>
<feature type="transmembrane region" description="Helical" evidence="6">
    <location>
        <begin position="149"/>
        <end position="171"/>
    </location>
</feature>
<evidence type="ECO:0000256" key="1">
    <source>
        <dbReference type="ARBA" id="ARBA00004370"/>
    </source>
</evidence>
<dbReference type="STRING" id="188906.SAMN04488526_0853"/>
<dbReference type="Gene3D" id="1.10.287.1490">
    <property type="match status" value="1"/>
</dbReference>
<name>A0A1H7HX74_9RHOB</name>
<dbReference type="EMBL" id="FNZQ01000001">
    <property type="protein sequence ID" value="SEK54881.1"/>
    <property type="molecule type" value="Genomic_DNA"/>
</dbReference>
<feature type="region of interest" description="Disordered" evidence="5">
    <location>
        <begin position="1"/>
        <end position="131"/>
    </location>
</feature>
<protein>
    <submittedName>
        <fullName evidence="7">Uncharacterized conserved protein</fullName>
    </submittedName>
</protein>
<keyword evidence="2 6" id="KW-0812">Transmembrane</keyword>
<keyword evidence="3 6" id="KW-1133">Transmembrane helix</keyword>
<evidence type="ECO:0000313" key="7">
    <source>
        <dbReference type="EMBL" id="SEK54881.1"/>
    </source>
</evidence>
<keyword evidence="8" id="KW-1185">Reference proteome</keyword>
<comment type="subcellular location">
    <subcellularLocation>
        <location evidence="1">Membrane</location>
    </subcellularLocation>
</comment>
<evidence type="ECO:0000313" key="8">
    <source>
        <dbReference type="Proteomes" id="UP000199283"/>
    </source>
</evidence>
<evidence type="ECO:0000256" key="5">
    <source>
        <dbReference type="SAM" id="MobiDB-lite"/>
    </source>
</evidence>
<evidence type="ECO:0000256" key="2">
    <source>
        <dbReference type="ARBA" id="ARBA00022692"/>
    </source>
</evidence>
<evidence type="ECO:0000256" key="3">
    <source>
        <dbReference type="ARBA" id="ARBA00022989"/>
    </source>
</evidence>
<evidence type="ECO:0000256" key="6">
    <source>
        <dbReference type="SAM" id="Phobius"/>
    </source>
</evidence>
<gene>
    <name evidence="7" type="ORF">SAMN04488526_0853</name>
</gene>
<feature type="compositionally biased region" description="Low complexity" evidence="5">
    <location>
        <begin position="18"/>
        <end position="44"/>
    </location>
</feature>